<accession>A0A8J8GHX1</accession>
<reference evidence="3" key="1">
    <citation type="submission" date="2020-06" db="EMBL/GenBank/DDBJ databases">
        <title>Haloterrigena sp. nov., an extremely halophilic archaeon isolated from a saline sediment.</title>
        <authorList>
            <person name="Liu B.-B."/>
        </authorList>
    </citation>
    <scope>NUCLEOTIDE SEQUENCE</scope>
    <source>
        <strain evidence="3">SYSU A121-1</strain>
    </source>
</reference>
<sequence length="129" mass="13791">MIIRSLSTDSPPSDSITEAVVDAVSDVERCDPLTLPPLWDVIDSEALDELFAPTRRGHPRAGRVAFDYAGYEVRVAVDVLESEVVREAQSASRDDETPEASRTTPASQSEAAGSDDGDETISVSLEALA</sequence>
<dbReference type="EMBL" id="JABURA010000001">
    <property type="protein sequence ID" value="NUB90334.1"/>
    <property type="molecule type" value="Genomic_DNA"/>
</dbReference>
<dbReference type="OrthoDB" id="221929at2157"/>
<proteinExistence type="predicted"/>
<evidence type="ECO:0000313" key="3">
    <source>
        <dbReference type="EMBL" id="NUB90334.1"/>
    </source>
</evidence>
<organism evidence="3 4">
    <name type="scientific">Haloterrigena gelatinilytica</name>
    <dbReference type="NCBI Taxonomy" id="2741724"/>
    <lineage>
        <taxon>Archaea</taxon>
        <taxon>Methanobacteriati</taxon>
        <taxon>Methanobacteriota</taxon>
        <taxon>Stenosarchaea group</taxon>
        <taxon>Halobacteria</taxon>
        <taxon>Halobacteriales</taxon>
        <taxon>Natrialbaceae</taxon>
        <taxon>Haloterrigena</taxon>
    </lineage>
</organism>
<dbReference type="Pfam" id="PF18545">
    <property type="entry name" value="HalOD1"/>
    <property type="match status" value="1"/>
</dbReference>
<feature type="region of interest" description="Disordered" evidence="1">
    <location>
        <begin position="85"/>
        <end position="129"/>
    </location>
</feature>
<dbReference type="RefSeq" id="WP_174701387.1">
    <property type="nucleotide sequence ID" value="NZ_JABURA010000001.1"/>
</dbReference>
<dbReference type="InterPro" id="IPR040624">
    <property type="entry name" value="HalOD1"/>
</dbReference>
<evidence type="ECO:0000313" key="4">
    <source>
        <dbReference type="Proteomes" id="UP000728647"/>
    </source>
</evidence>
<dbReference type="AlphaFoldDB" id="A0A8J8GHX1"/>
<comment type="caution">
    <text evidence="3">The sequence shown here is derived from an EMBL/GenBank/DDBJ whole genome shotgun (WGS) entry which is preliminary data.</text>
</comment>
<feature type="domain" description="Halobacterial output" evidence="2">
    <location>
        <begin position="13"/>
        <end position="76"/>
    </location>
</feature>
<gene>
    <name evidence="3" type="ORF">HT576_04690</name>
</gene>
<evidence type="ECO:0000259" key="2">
    <source>
        <dbReference type="Pfam" id="PF18545"/>
    </source>
</evidence>
<protein>
    <recommendedName>
        <fullName evidence="2">Halobacterial output domain-containing protein</fullName>
    </recommendedName>
</protein>
<evidence type="ECO:0000256" key="1">
    <source>
        <dbReference type="SAM" id="MobiDB-lite"/>
    </source>
</evidence>
<name>A0A8J8GHX1_9EURY</name>
<feature type="compositionally biased region" description="Polar residues" evidence="1">
    <location>
        <begin position="100"/>
        <end position="111"/>
    </location>
</feature>
<dbReference type="Proteomes" id="UP000728647">
    <property type="component" value="Unassembled WGS sequence"/>
</dbReference>